<keyword evidence="5" id="KW-1185">Reference proteome</keyword>
<sequence>MESLIRKISEMKLSMEIIDGYNDHAKDYCESLLERVNNGNLKKNELDSLLNQYHKEVGEQEALIKVLEDRKERLMSLQNKKIPKCLLIEESTLSNQDHIIKEITNLDISSRDKPCGEAYKIKENINPFFEPLMVNNTFTEGTPSFANSTFLKKELVNVTPKPRKDLEISVSFVTNEEFSQIPGYMRGRVTMDNINEFINIFNVTLTKKYELLKKSKKNKSKSELEQCLLWKEQEIGELKGTYFCNAEDLDKLGNIKIGNKKYLNIITMLRHIKRIKEVRNMKIIYYVACF</sequence>
<dbReference type="GO" id="GO:0000940">
    <property type="term" value="C:outer kinetochore"/>
    <property type="evidence" value="ECO:0007669"/>
    <property type="project" value="TreeGrafter"/>
</dbReference>
<accession>A0A9P0DZM9</accession>
<dbReference type="EMBL" id="OV725077">
    <property type="protein sequence ID" value="CAH1389051.1"/>
    <property type="molecule type" value="Genomic_DNA"/>
</dbReference>
<dbReference type="GO" id="GO:0005876">
    <property type="term" value="C:spindle microtubule"/>
    <property type="evidence" value="ECO:0007669"/>
    <property type="project" value="TreeGrafter"/>
</dbReference>
<proteinExistence type="inferred from homology"/>
<organism evidence="4 5">
    <name type="scientific">Nezara viridula</name>
    <name type="common">Southern green stink bug</name>
    <name type="synonym">Cimex viridulus</name>
    <dbReference type="NCBI Taxonomy" id="85310"/>
    <lineage>
        <taxon>Eukaryota</taxon>
        <taxon>Metazoa</taxon>
        <taxon>Ecdysozoa</taxon>
        <taxon>Arthropoda</taxon>
        <taxon>Hexapoda</taxon>
        <taxon>Insecta</taxon>
        <taxon>Pterygota</taxon>
        <taxon>Neoptera</taxon>
        <taxon>Paraneoptera</taxon>
        <taxon>Hemiptera</taxon>
        <taxon>Heteroptera</taxon>
        <taxon>Panheteroptera</taxon>
        <taxon>Pentatomomorpha</taxon>
        <taxon>Pentatomoidea</taxon>
        <taxon>Pentatomidae</taxon>
        <taxon>Pentatominae</taxon>
        <taxon>Nezara</taxon>
    </lineage>
</organism>
<dbReference type="InterPro" id="IPR009829">
    <property type="entry name" value="SKA1"/>
</dbReference>
<dbReference type="AlphaFoldDB" id="A0A9P0DZM9"/>
<dbReference type="OrthoDB" id="5962at2759"/>
<evidence type="ECO:0000256" key="3">
    <source>
        <dbReference type="ARBA" id="ARBA00047202"/>
    </source>
</evidence>
<evidence type="ECO:0000256" key="1">
    <source>
        <dbReference type="ARBA" id="ARBA00006836"/>
    </source>
</evidence>
<dbReference type="PANTHER" id="PTHR28573">
    <property type="entry name" value="SPINDLE AND KINETOCHORE-ASSOCIATED PROTEIN 1"/>
    <property type="match status" value="1"/>
</dbReference>
<dbReference type="Pfam" id="PF07160">
    <property type="entry name" value="SKA1"/>
    <property type="match status" value="1"/>
</dbReference>
<reference evidence="4" key="1">
    <citation type="submission" date="2022-01" db="EMBL/GenBank/DDBJ databases">
        <authorList>
            <person name="King R."/>
        </authorList>
    </citation>
    <scope>NUCLEOTIDE SEQUENCE</scope>
</reference>
<name>A0A9P0DZM9_NEZVI</name>
<gene>
    <name evidence="4" type="ORF">NEZAVI_LOCUS521</name>
</gene>
<dbReference type="InterPro" id="IPR042031">
    <property type="entry name" value="SKA1_MBD_sf"/>
</dbReference>
<comment type="similarity">
    <text evidence="1">Belongs to the SKA1 family.</text>
</comment>
<dbReference type="PANTHER" id="PTHR28573:SF1">
    <property type="entry name" value="SPINDLE AND KINETOCHORE-ASSOCIATED PROTEIN 1"/>
    <property type="match status" value="1"/>
</dbReference>
<protein>
    <recommendedName>
        <fullName evidence="2">SKA complex subunit 1</fullName>
    </recommendedName>
    <alternativeName>
        <fullName evidence="3">Spindle and kinetochore-associated protein 1</fullName>
    </alternativeName>
</protein>
<evidence type="ECO:0000256" key="2">
    <source>
        <dbReference type="ARBA" id="ARBA00047182"/>
    </source>
</evidence>
<dbReference type="GO" id="GO:0008017">
    <property type="term" value="F:microtubule binding"/>
    <property type="evidence" value="ECO:0007669"/>
    <property type="project" value="InterPro"/>
</dbReference>
<dbReference type="GO" id="GO:0031110">
    <property type="term" value="P:regulation of microtubule polymerization or depolymerization"/>
    <property type="evidence" value="ECO:0007669"/>
    <property type="project" value="TreeGrafter"/>
</dbReference>
<dbReference type="Gene3D" id="1.10.10.1890">
    <property type="entry name" value="Ska1 microtubule binding domain-like"/>
    <property type="match status" value="1"/>
</dbReference>
<dbReference type="Proteomes" id="UP001152798">
    <property type="component" value="Chromosome 1"/>
</dbReference>
<dbReference type="GO" id="GO:0007059">
    <property type="term" value="P:chromosome segregation"/>
    <property type="evidence" value="ECO:0007669"/>
    <property type="project" value="InterPro"/>
</dbReference>
<dbReference type="GO" id="GO:0000278">
    <property type="term" value="P:mitotic cell cycle"/>
    <property type="evidence" value="ECO:0007669"/>
    <property type="project" value="TreeGrafter"/>
</dbReference>
<dbReference type="GO" id="GO:0051301">
    <property type="term" value="P:cell division"/>
    <property type="evidence" value="ECO:0007669"/>
    <property type="project" value="InterPro"/>
</dbReference>
<evidence type="ECO:0000313" key="4">
    <source>
        <dbReference type="EMBL" id="CAH1389051.1"/>
    </source>
</evidence>
<evidence type="ECO:0000313" key="5">
    <source>
        <dbReference type="Proteomes" id="UP001152798"/>
    </source>
</evidence>
<dbReference type="GO" id="GO:0072686">
    <property type="term" value="C:mitotic spindle"/>
    <property type="evidence" value="ECO:0007669"/>
    <property type="project" value="TreeGrafter"/>
</dbReference>